<evidence type="ECO:0000313" key="3">
    <source>
        <dbReference type="Proteomes" id="UP000660745"/>
    </source>
</evidence>
<proteinExistence type="predicted"/>
<dbReference type="Proteomes" id="UP000660745">
    <property type="component" value="Unassembled WGS sequence"/>
</dbReference>
<reference evidence="2" key="2">
    <citation type="submission" date="2020-09" db="EMBL/GenBank/DDBJ databases">
        <authorList>
            <person name="Sun Q."/>
            <person name="Zhou Y."/>
        </authorList>
    </citation>
    <scope>NUCLEOTIDE SEQUENCE</scope>
    <source>
        <strain evidence="2">CGMCC 4.7430</strain>
    </source>
</reference>
<reference evidence="2" key="1">
    <citation type="journal article" date="2014" name="Int. J. Syst. Evol. Microbiol.">
        <title>Complete genome sequence of Corynebacterium casei LMG S-19264T (=DSM 44701T), isolated from a smear-ripened cheese.</title>
        <authorList>
            <consortium name="US DOE Joint Genome Institute (JGI-PGF)"/>
            <person name="Walter F."/>
            <person name="Albersmeier A."/>
            <person name="Kalinowski J."/>
            <person name="Ruckert C."/>
        </authorList>
    </citation>
    <scope>NUCLEOTIDE SEQUENCE</scope>
    <source>
        <strain evidence="2">CGMCC 4.7430</strain>
    </source>
</reference>
<protein>
    <submittedName>
        <fullName evidence="2">Uncharacterized protein</fullName>
    </submittedName>
</protein>
<evidence type="ECO:0000313" key="2">
    <source>
        <dbReference type="EMBL" id="GGP08343.1"/>
    </source>
</evidence>
<keyword evidence="1" id="KW-0812">Transmembrane</keyword>
<comment type="caution">
    <text evidence="2">The sequence shown here is derived from an EMBL/GenBank/DDBJ whole genome shotgun (WGS) entry which is preliminary data.</text>
</comment>
<dbReference type="EMBL" id="BMNK01000006">
    <property type="protein sequence ID" value="GGP08343.1"/>
    <property type="molecule type" value="Genomic_DNA"/>
</dbReference>
<keyword evidence="3" id="KW-1185">Reference proteome</keyword>
<sequence length="350" mass="38712">MGVANWIAVAAVLAALLGSGITLYISRHRRPKIKSDIRVNGLGTDGYPRLDVQGIETPQGVLSQTAPTIDVRLVNSGTGTTLIVGCDIEVIWAHRFKHVRPPIAKHDRGGAALLPASAHYVALLPSPEEANGRSFTGRKAEPHPLEVALRGSDGLNLSHELKPGEADRFVVRVEVKPHGGGTLFDHAMPGDDRLAYQVRLSIRYVGGRRTQQLVTDKIGIVSPANELTFPETGQIREIVDRFRREVTEIENEINTGLRDAGRRPFNWAKLRSSSARDLEAFHDTIGRSRMLTPAFLSPDEAVRTFLDDLKQFCRSVLDEIPRESDLAQVFFPPARRTLVEIEKVRSEEFG</sequence>
<organism evidence="2 3">
    <name type="scientific">Nonomuraea glycinis</name>
    <dbReference type="NCBI Taxonomy" id="2047744"/>
    <lineage>
        <taxon>Bacteria</taxon>
        <taxon>Bacillati</taxon>
        <taxon>Actinomycetota</taxon>
        <taxon>Actinomycetes</taxon>
        <taxon>Streptosporangiales</taxon>
        <taxon>Streptosporangiaceae</taxon>
        <taxon>Nonomuraea</taxon>
    </lineage>
</organism>
<dbReference type="AlphaFoldDB" id="A0A918A5F3"/>
<keyword evidence="1" id="KW-1133">Transmembrane helix</keyword>
<gene>
    <name evidence="2" type="ORF">GCM10012278_39680</name>
</gene>
<name>A0A918A5F3_9ACTN</name>
<dbReference type="RefSeq" id="WP_189140118.1">
    <property type="nucleotide sequence ID" value="NZ_BMNK01000006.1"/>
</dbReference>
<accession>A0A918A5F3</accession>
<keyword evidence="1" id="KW-0472">Membrane</keyword>
<feature type="transmembrane region" description="Helical" evidence="1">
    <location>
        <begin position="6"/>
        <end position="25"/>
    </location>
</feature>
<evidence type="ECO:0000256" key="1">
    <source>
        <dbReference type="SAM" id="Phobius"/>
    </source>
</evidence>